<dbReference type="AlphaFoldDB" id="A0A437QHM8"/>
<accession>A0A437QHM8</accession>
<keyword evidence="2" id="KW-1185">Reference proteome</keyword>
<evidence type="ECO:0000313" key="2">
    <source>
        <dbReference type="Proteomes" id="UP000287447"/>
    </source>
</evidence>
<protein>
    <submittedName>
        <fullName evidence="1">Phosphate ABC transporter substrate-binding protein</fullName>
    </submittedName>
</protein>
<dbReference type="OrthoDB" id="7353682at2"/>
<proteinExistence type="predicted"/>
<dbReference type="RefSeq" id="WP_127768082.1">
    <property type="nucleotide sequence ID" value="NZ_SADE01000004.1"/>
</dbReference>
<dbReference type="EMBL" id="SADE01000004">
    <property type="protein sequence ID" value="RVU34052.1"/>
    <property type="molecule type" value="Genomic_DNA"/>
</dbReference>
<evidence type="ECO:0000313" key="1">
    <source>
        <dbReference type="EMBL" id="RVU34052.1"/>
    </source>
</evidence>
<dbReference type="Proteomes" id="UP000287447">
    <property type="component" value="Unassembled WGS sequence"/>
</dbReference>
<comment type="caution">
    <text evidence="1">The sequence shown here is derived from an EMBL/GenBank/DDBJ whole genome shotgun (WGS) entry which is preliminary data.</text>
</comment>
<name>A0A437QHM8_9PROT</name>
<dbReference type="Gene3D" id="3.40.190.10">
    <property type="entry name" value="Periplasmic binding protein-like II"/>
    <property type="match status" value="1"/>
</dbReference>
<gene>
    <name evidence="1" type="ORF">EOI86_23330</name>
</gene>
<sequence length="269" mass="29232">MTGRVSLPMYDLPGLQPVWDAWWRGMCRAMTDAGVGGLDEDLTRLSDHVSHWRDPAMRLSQTCGYPFTLGLDRDWQLVATPIFAVDWCMGPKYRNLVLVRQDDAAERLEDLKGRRVAFNSEDSHSGYNSIRWMIAPWAEKGRFFGASVQSGSHLASIKALAAGEVDCCSVDCVTFALIAKHGIVPTDGLRVVAEGPLVPGLPFITPRSTPDAAVEDMRSALMAAVAEPGMANINETLLFDGFAAVPASAYKAIAEMESVAVDQGYPALI</sequence>
<dbReference type="PANTHER" id="PTHR35841">
    <property type="entry name" value="PHOSPHONATES-BINDING PERIPLASMIC PROTEIN"/>
    <property type="match status" value="1"/>
</dbReference>
<dbReference type="Pfam" id="PF12974">
    <property type="entry name" value="Phosphonate-bd"/>
    <property type="match status" value="1"/>
</dbReference>
<dbReference type="SUPFAM" id="SSF53850">
    <property type="entry name" value="Periplasmic binding protein-like II"/>
    <property type="match status" value="1"/>
</dbReference>
<organism evidence="1 2">
    <name type="scientific">Hwanghaeella grinnelliae</name>
    <dbReference type="NCBI Taxonomy" id="2500179"/>
    <lineage>
        <taxon>Bacteria</taxon>
        <taxon>Pseudomonadati</taxon>
        <taxon>Pseudomonadota</taxon>
        <taxon>Alphaproteobacteria</taxon>
        <taxon>Rhodospirillales</taxon>
        <taxon>Rhodospirillaceae</taxon>
        <taxon>Hwanghaeella</taxon>
    </lineage>
</organism>
<dbReference type="PANTHER" id="PTHR35841:SF1">
    <property type="entry name" value="PHOSPHONATES-BINDING PERIPLASMIC PROTEIN"/>
    <property type="match status" value="1"/>
</dbReference>
<reference evidence="2" key="1">
    <citation type="submission" date="2019-01" db="EMBL/GenBank/DDBJ databases">
        <title>Gri0909 isolated from a small marine red alga.</title>
        <authorList>
            <person name="Kim J."/>
            <person name="Jeong S.E."/>
            <person name="Jeon C.O."/>
        </authorList>
    </citation>
    <scope>NUCLEOTIDE SEQUENCE [LARGE SCALE GENOMIC DNA]</scope>
    <source>
        <strain evidence="2">Gri0909</strain>
    </source>
</reference>